<keyword evidence="3" id="KW-1185">Reference proteome</keyword>
<comment type="caution">
    <text evidence="2">The sequence shown here is derived from an EMBL/GenBank/DDBJ whole genome shotgun (WGS) entry which is preliminary data.</text>
</comment>
<reference evidence="2 3" key="1">
    <citation type="submission" date="2022-04" db="EMBL/GenBank/DDBJ databases">
        <title>Genome draft of Actinomadura sp. ATCC 31491.</title>
        <authorList>
            <person name="Shi X."/>
            <person name="Du Y."/>
        </authorList>
    </citation>
    <scope>NUCLEOTIDE SEQUENCE [LARGE SCALE GENOMIC DNA]</scope>
    <source>
        <strain evidence="2 3">ATCC 31491</strain>
    </source>
</reference>
<dbReference type="Proteomes" id="UP001317259">
    <property type="component" value="Unassembled WGS sequence"/>
</dbReference>
<protein>
    <submittedName>
        <fullName evidence="2">Uncharacterized protein</fullName>
    </submittedName>
</protein>
<sequence length="438" mass="43722">MSHQQVRGRFDQDGQVVALGGDRSFDGGQVVGQAVDGEQALGAAPFAAFQEDLPGLPGVPGLGERDVGLGVLAAGGAGSGGRLLPAGERGAVQERGGVGDRQGLQERRVMGAVAPQRHLGGVAAGQRGGAADVGVPDGQGERLTGAPERGGAHAQLAGRDAGDGGQQAPTAVAEVAAERAAGAEAALRALQQRLRAEAHVGEGGQAVVDRRADARLQQPYVHARRVQGDDEQHDALVRAVDDEPGGDEAGLGAAGGTGVGHELGGGRAGSVQDEAVPVADGGGLQLGGVVAVAELGAQERADAFEMFVAGQGAAVVGEAAEEEVVVDAGHGREAAVDGARPLVERRQPLGVADERGDVADGGVDLSEPVVGELDALGEGQVRARGEGLGGQQGAPGLVDGGETVAEQGGGEVGGQGGRRHCRQLRMGRSLHRVVMILQ</sequence>
<gene>
    <name evidence="2" type="ORF">MF672_017050</name>
</gene>
<proteinExistence type="predicted"/>
<evidence type="ECO:0000313" key="3">
    <source>
        <dbReference type="Proteomes" id="UP001317259"/>
    </source>
</evidence>
<feature type="region of interest" description="Disordered" evidence="1">
    <location>
        <begin position="136"/>
        <end position="169"/>
    </location>
</feature>
<organism evidence="2 3">
    <name type="scientific">Actinomadura luzonensis</name>
    <dbReference type="NCBI Taxonomy" id="2805427"/>
    <lineage>
        <taxon>Bacteria</taxon>
        <taxon>Bacillati</taxon>
        <taxon>Actinomycetota</taxon>
        <taxon>Actinomycetes</taxon>
        <taxon>Streptosporangiales</taxon>
        <taxon>Thermomonosporaceae</taxon>
        <taxon>Actinomadura</taxon>
    </lineage>
</organism>
<name>A0ABT0FT18_9ACTN</name>
<dbReference type="EMBL" id="JAKRKC020000001">
    <property type="protein sequence ID" value="MCK2215483.1"/>
    <property type="molecule type" value="Genomic_DNA"/>
</dbReference>
<evidence type="ECO:0000313" key="2">
    <source>
        <dbReference type="EMBL" id="MCK2215483.1"/>
    </source>
</evidence>
<accession>A0ABT0FT18</accession>
<evidence type="ECO:0000256" key="1">
    <source>
        <dbReference type="SAM" id="MobiDB-lite"/>
    </source>
</evidence>